<name>A0A165UAM3_9APHY</name>
<evidence type="ECO:0000256" key="3">
    <source>
        <dbReference type="ARBA" id="ARBA00022989"/>
    </source>
</evidence>
<feature type="transmembrane region" description="Helical" evidence="6">
    <location>
        <begin position="85"/>
        <end position="104"/>
    </location>
</feature>
<reference evidence="7 8" key="1">
    <citation type="journal article" date="2016" name="Mol. Biol. Evol.">
        <title>Comparative Genomics of Early-Diverging Mushroom-Forming Fungi Provides Insights into the Origins of Lignocellulose Decay Capabilities.</title>
        <authorList>
            <person name="Nagy L.G."/>
            <person name="Riley R."/>
            <person name="Tritt A."/>
            <person name="Adam C."/>
            <person name="Daum C."/>
            <person name="Floudas D."/>
            <person name="Sun H."/>
            <person name="Yadav J.S."/>
            <person name="Pangilinan J."/>
            <person name="Larsson K.H."/>
            <person name="Matsuura K."/>
            <person name="Barry K."/>
            <person name="Labutti K."/>
            <person name="Kuo R."/>
            <person name="Ohm R.A."/>
            <person name="Bhattacharya S.S."/>
            <person name="Shirouzu T."/>
            <person name="Yoshinaga Y."/>
            <person name="Martin F.M."/>
            <person name="Grigoriev I.V."/>
            <person name="Hibbett D.S."/>
        </authorList>
    </citation>
    <scope>NUCLEOTIDE SEQUENCE [LARGE SCALE GENOMIC DNA]</scope>
    <source>
        <strain evidence="7 8">L-15889</strain>
    </source>
</reference>
<proteinExistence type="predicted"/>
<evidence type="ECO:0000313" key="7">
    <source>
        <dbReference type="EMBL" id="KZT74633.1"/>
    </source>
</evidence>
<evidence type="ECO:0000256" key="4">
    <source>
        <dbReference type="ARBA" id="ARBA00023136"/>
    </source>
</evidence>
<dbReference type="PANTHER" id="PTHR36460:SF1">
    <property type="entry name" value="UPF0132 DOMAIN PROTEIN (AFU_ORTHOLOGUE AFUA_3G10255)"/>
    <property type="match status" value="1"/>
</dbReference>
<keyword evidence="3 6" id="KW-1133">Transmembrane helix</keyword>
<feature type="transmembrane region" description="Helical" evidence="6">
    <location>
        <begin position="140"/>
        <end position="158"/>
    </location>
</feature>
<keyword evidence="4 6" id="KW-0472">Membrane</keyword>
<keyword evidence="2 6" id="KW-0812">Transmembrane</keyword>
<dbReference type="GO" id="GO:0016020">
    <property type="term" value="C:membrane"/>
    <property type="evidence" value="ECO:0007669"/>
    <property type="project" value="UniProtKB-SubCell"/>
</dbReference>
<evidence type="ECO:0000256" key="2">
    <source>
        <dbReference type="ARBA" id="ARBA00022692"/>
    </source>
</evidence>
<evidence type="ECO:0000256" key="5">
    <source>
        <dbReference type="SAM" id="MobiDB-lite"/>
    </source>
</evidence>
<gene>
    <name evidence="7" type="ORF">DAEQUDRAFT_119</name>
</gene>
<protein>
    <submittedName>
        <fullName evidence="7">Uncharacterized protein</fullName>
    </submittedName>
</protein>
<evidence type="ECO:0000256" key="1">
    <source>
        <dbReference type="ARBA" id="ARBA00004141"/>
    </source>
</evidence>
<dbReference type="OrthoDB" id="5546837at2759"/>
<organism evidence="7 8">
    <name type="scientific">Daedalea quercina L-15889</name>
    <dbReference type="NCBI Taxonomy" id="1314783"/>
    <lineage>
        <taxon>Eukaryota</taxon>
        <taxon>Fungi</taxon>
        <taxon>Dikarya</taxon>
        <taxon>Basidiomycota</taxon>
        <taxon>Agaricomycotina</taxon>
        <taxon>Agaricomycetes</taxon>
        <taxon>Polyporales</taxon>
        <taxon>Fomitopsis</taxon>
    </lineage>
</organism>
<comment type="subcellular location">
    <subcellularLocation>
        <location evidence="1">Membrane</location>
        <topology evidence="1">Multi-pass membrane protein</topology>
    </subcellularLocation>
</comment>
<feature type="region of interest" description="Disordered" evidence="5">
    <location>
        <begin position="1"/>
        <end position="31"/>
    </location>
</feature>
<dbReference type="PANTHER" id="PTHR36460">
    <property type="entry name" value="UPF0132 DOMAIN PROTEIN (AFU_ORTHOLOGUE AFUA_3G10255)"/>
    <property type="match status" value="1"/>
</dbReference>
<dbReference type="STRING" id="1314783.A0A165UAM3"/>
<dbReference type="EMBL" id="KV429032">
    <property type="protein sequence ID" value="KZT74633.1"/>
    <property type="molecule type" value="Genomic_DNA"/>
</dbReference>
<feature type="compositionally biased region" description="Low complexity" evidence="5">
    <location>
        <begin position="21"/>
        <end position="31"/>
    </location>
</feature>
<evidence type="ECO:0000256" key="6">
    <source>
        <dbReference type="SAM" id="Phobius"/>
    </source>
</evidence>
<sequence length="188" mass="20615">MSTRTNLAASFAPYQPPPDDPSYASSSRQASASRPWLPNLSAHQSLSYQSGGVPTFNTSQSGGDDVEAEAASSIWETRFGMRVDVLAASAYLLGPISALLVLVLETHNDYVRFHAYQSALLTGPLLLLRISASLLQFPSILCTLFTIVLMALCLYMMWRAYIDAARNGLVRFQLPWIGPLADQWVAEE</sequence>
<dbReference type="Proteomes" id="UP000076727">
    <property type="component" value="Unassembled WGS sequence"/>
</dbReference>
<keyword evidence="8" id="KW-1185">Reference proteome</keyword>
<dbReference type="AlphaFoldDB" id="A0A165UAM3"/>
<accession>A0A165UAM3</accession>
<evidence type="ECO:0000313" key="8">
    <source>
        <dbReference type="Proteomes" id="UP000076727"/>
    </source>
</evidence>